<name>W2C511_9BACT</name>
<evidence type="ECO:0008006" key="3">
    <source>
        <dbReference type="Google" id="ProtNLM"/>
    </source>
</evidence>
<organism evidence="1 2">
    <name type="scientific">Tannerella sp. oral taxon BU063 isolate Cell 2</name>
    <dbReference type="NCBI Taxonomy" id="1411148"/>
    <lineage>
        <taxon>Bacteria</taxon>
        <taxon>Pseudomonadati</taxon>
        <taxon>Bacteroidota</taxon>
        <taxon>Bacteroidia</taxon>
        <taxon>Bacteroidales</taxon>
        <taxon>Tannerellaceae</taxon>
        <taxon>Tannerella</taxon>
    </lineage>
</organism>
<dbReference type="EMBL" id="AYUF01000479">
    <property type="protein sequence ID" value="ETK01531.1"/>
    <property type="molecule type" value="Genomic_DNA"/>
</dbReference>
<dbReference type="InterPro" id="IPR029063">
    <property type="entry name" value="SAM-dependent_MTases_sf"/>
</dbReference>
<dbReference type="Proteomes" id="UP000018837">
    <property type="component" value="Unassembled WGS sequence"/>
</dbReference>
<dbReference type="Gene3D" id="3.40.50.150">
    <property type="entry name" value="Vaccinia Virus protein VP39"/>
    <property type="match status" value="1"/>
</dbReference>
<evidence type="ECO:0000313" key="2">
    <source>
        <dbReference type="Proteomes" id="UP000018837"/>
    </source>
</evidence>
<gene>
    <name evidence="1" type="ORF">N425_09315</name>
</gene>
<dbReference type="PATRIC" id="fig|1411148.3.peg.1474"/>
<reference evidence="1 2" key="1">
    <citation type="submission" date="2013-11" db="EMBL/GenBank/DDBJ databases">
        <title>Single cell genomics of uncultured Tannerella BU063 (oral taxon 286).</title>
        <authorList>
            <person name="Beall C.J."/>
            <person name="Campbell A.G."/>
            <person name="Griffen A.L."/>
            <person name="Podar M."/>
            <person name="Leys E.J."/>
        </authorList>
    </citation>
    <scope>NUCLEOTIDE SEQUENCE [LARGE SCALE GENOMIC DNA]</scope>
    <source>
        <strain evidence="1">Cell 2</strain>
    </source>
</reference>
<dbReference type="AlphaFoldDB" id="W2C511"/>
<dbReference type="SUPFAM" id="SSF53335">
    <property type="entry name" value="S-adenosyl-L-methionine-dependent methyltransferases"/>
    <property type="match status" value="1"/>
</dbReference>
<proteinExistence type="predicted"/>
<protein>
    <recommendedName>
        <fullName evidence="3">SAM-dependent methyltransferase</fullName>
    </recommendedName>
</protein>
<comment type="caution">
    <text evidence="1">The sequence shown here is derived from an EMBL/GenBank/DDBJ whole genome shotgun (WGS) entry which is preliminary data.</text>
</comment>
<sequence>MRRLIVPLYRRLFCRKGYGVHSPFVFDLITNVLEESRGYYAYARLHAAHALANPHDRLPLRDSRWLFRLTNRFHPRHLVIVGTGGGLTPLSLTAYVSSGLHAIALEESLTTADTVRTLLHNRTMSPIEVRCGTYETELPNALAEYGRPDCIVLDVTPDRLASLFHLCTDYLSDETLLLIRGIHATPLARRTWQTLFCTHPSATVCVDAYTWGIVFFRSGLPRQVFRHIVV</sequence>
<accession>W2C511</accession>
<evidence type="ECO:0000313" key="1">
    <source>
        <dbReference type="EMBL" id="ETK01531.1"/>
    </source>
</evidence>